<dbReference type="Gene3D" id="3.20.20.60">
    <property type="entry name" value="Phosphoenolpyruvate-binding domains"/>
    <property type="match status" value="1"/>
</dbReference>
<dbReference type="EMBL" id="SMLK01000003">
    <property type="protein sequence ID" value="TFZ01735.1"/>
    <property type="molecule type" value="Genomic_DNA"/>
</dbReference>
<dbReference type="PANTHER" id="PTHR42905:SF16">
    <property type="entry name" value="CARBOXYPHOSPHONOENOLPYRUVATE PHOSPHONOMUTASE-LIKE PROTEIN (AFU_ORTHOLOGUE AFUA_5G07230)"/>
    <property type="match status" value="1"/>
</dbReference>
<dbReference type="Pfam" id="PF13714">
    <property type="entry name" value="PEP_mutase"/>
    <property type="match status" value="1"/>
</dbReference>
<gene>
    <name evidence="1" type="ORF">EZ216_11100</name>
</gene>
<accession>A0A4Z0BUN3</accession>
<evidence type="ECO:0000313" key="2">
    <source>
        <dbReference type="Proteomes" id="UP000297839"/>
    </source>
</evidence>
<dbReference type="GO" id="GO:0016829">
    <property type="term" value="F:lyase activity"/>
    <property type="evidence" value="ECO:0007669"/>
    <property type="project" value="UniProtKB-KW"/>
</dbReference>
<comment type="caution">
    <text evidence="1">The sequence shown here is derived from an EMBL/GenBank/DDBJ whole genome shotgun (WGS) entry which is preliminary data.</text>
</comment>
<keyword evidence="2" id="KW-1185">Reference proteome</keyword>
<dbReference type="OrthoDB" id="9785398at2"/>
<evidence type="ECO:0000313" key="1">
    <source>
        <dbReference type="EMBL" id="TFZ01735.1"/>
    </source>
</evidence>
<dbReference type="Gene3D" id="6.10.250.2750">
    <property type="match status" value="1"/>
</dbReference>
<name>A0A4Z0BUN3_9BURK</name>
<dbReference type="InterPro" id="IPR039556">
    <property type="entry name" value="ICL/PEPM"/>
</dbReference>
<dbReference type="PANTHER" id="PTHR42905">
    <property type="entry name" value="PHOSPHOENOLPYRUVATE CARBOXYLASE"/>
    <property type="match status" value="1"/>
</dbReference>
<proteinExistence type="predicted"/>
<dbReference type="Proteomes" id="UP000297839">
    <property type="component" value="Unassembled WGS sequence"/>
</dbReference>
<keyword evidence="1" id="KW-0670">Pyruvate</keyword>
<keyword evidence="1" id="KW-0456">Lyase</keyword>
<dbReference type="InterPro" id="IPR015813">
    <property type="entry name" value="Pyrv/PenolPyrv_kinase-like_dom"/>
</dbReference>
<organism evidence="1 2">
    <name type="scientific">Ramlibacter humi</name>
    <dbReference type="NCBI Taxonomy" id="2530451"/>
    <lineage>
        <taxon>Bacteria</taxon>
        <taxon>Pseudomonadati</taxon>
        <taxon>Pseudomonadota</taxon>
        <taxon>Betaproteobacteria</taxon>
        <taxon>Burkholderiales</taxon>
        <taxon>Comamonadaceae</taxon>
        <taxon>Ramlibacter</taxon>
    </lineage>
</organism>
<reference evidence="1 2" key="1">
    <citation type="submission" date="2019-03" db="EMBL/GenBank/DDBJ databases">
        <title>Ramlibacter sp. 18x22-1, whole genome shotgun sequence.</title>
        <authorList>
            <person name="Zhang X."/>
            <person name="Feng G."/>
            <person name="Zhu H."/>
        </authorList>
    </citation>
    <scope>NUCLEOTIDE SEQUENCE [LARGE SCALE GENOMIC DNA]</scope>
    <source>
        <strain evidence="1 2">18x22-1</strain>
    </source>
</reference>
<dbReference type="CDD" id="cd00377">
    <property type="entry name" value="ICL_PEPM"/>
    <property type="match status" value="1"/>
</dbReference>
<dbReference type="AlphaFoldDB" id="A0A4Z0BUN3"/>
<sequence>MMATQADKAKRLQQLHEGTGCFVIPNFWDVGSARLLEQLGFQALASSSAGFAFSIGKPDMGVTREDKMRHLVEVCAATSLPVSADLQNGFGDRPEDAAECIRLAAKAGVAGGSIEDCRGPGADPIYDFELARERVQAAVEAARSLPFKFSLVARAEAQLWGVNSLDDTIRRLVAFEEAGADVLFAPGLKNADEIRAVLSAVKKPVNVIPPAGMDVATLQSLGVRRISVGGAPARAAYGTLVAAGQEMLKGTFGFAAQAPSTKWFNDAFGR</sequence>
<dbReference type="InterPro" id="IPR040442">
    <property type="entry name" value="Pyrv_kinase-like_dom_sf"/>
</dbReference>
<protein>
    <submittedName>
        <fullName evidence="1">Isocitrate lyase/phosphoenolpyruvate mutase family protein</fullName>
    </submittedName>
</protein>
<dbReference type="SUPFAM" id="SSF51621">
    <property type="entry name" value="Phosphoenolpyruvate/pyruvate domain"/>
    <property type="match status" value="1"/>
</dbReference>